<comment type="caution">
    <text evidence="2">The sequence shown here is derived from an EMBL/GenBank/DDBJ whole genome shotgun (WGS) entry which is preliminary data.</text>
</comment>
<evidence type="ECO:0000256" key="1">
    <source>
        <dbReference type="SAM" id="Phobius"/>
    </source>
</evidence>
<evidence type="ECO:0000313" key="3">
    <source>
        <dbReference type="Proteomes" id="UP000486760"/>
    </source>
</evidence>
<sequence>MQDFFSWLGRTLGEIIRFVVDLLLVFFHSLGASVRNFFDALTSALGIPPTLISLGVLLLGLWLLYLALRALLRRRLVATLIWAVLGVTVLSWLIY</sequence>
<reference evidence="2 3" key="1">
    <citation type="submission" date="2019-08" db="EMBL/GenBank/DDBJ databases">
        <title>Bioinformatics analysis of the strain L3 and L5.</title>
        <authorList>
            <person name="Li X."/>
        </authorList>
    </citation>
    <scope>NUCLEOTIDE SEQUENCE [LARGE SCALE GENOMIC DNA]</scope>
    <source>
        <strain evidence="2 3">L5</strain>
    </source>
</reference>
<keyword evidence="1" id="KW-0472">Membrane</keyword>
<keyword evidence="3" id="KW-1185">Reference proteome</keyword>
<dbReference type="Proteomes" id="UP000486760">
    <property type="component" value="Unassembled WGS sequence"/>
</dbReference>
<keyword evidence="1" id="KW-1133">Transmembrane helix</keyword>
<dbReference type="AlphaFoldDB" id="A0A7V7KI35"/>
<dbReference type="RefSeq" id="WP_149327504.1">
    <property type="nucleotide sequence ID" value="NZ_VTPY01000003.1"/>
</dbReference>
<feature type="transmembrane region" description="Helical" evidence="1">
    <location>
        <begin position="12"/>
        <end position="30"/>
    </location>
</feature>
<keyword evidence="1" id="KW-0812">Transmembrane</keyword>
<dbReference type="EMBL" id="VTPY01000003">
    <property type="protein sequence ID" value="KAA0012548.1"/>
    <property type="molecule type" value="Genomic_DNA"/>
</dbReference>
<proteinExistence type="predicted"/>
<evidence type="ECO:0000313" key="2">
    <source>
        <dbReference type="EMBL" id="KAA0012548.1"/>
    </source>
</evidence>
<organism evidence="2 3">
    <name type="scientific">Billgrantia pellis</name>
    <dbReference type="NCBI Taxonomy" id="2606936"/>
    <lineage>
        <taxon>Bacteria</taxon>
        <taxon>Pseudomonadati</taxon>
        <taxon>Pseudomonadota</taxon>
        <taxon>Gammaproteobacteria</taxon>
        <taxon>Oceanospirillales</taxon>
        <taxon>Halomonadaceae</taxon>
        <taxon>Billgrantia</taxon>
    </lineage>
</organism>
<name>A0A7V7KI35_9GAMM</name>
<feature type="transmembrane region" description="Helical" evidence="1">
    <location>
        <begin position="75"/>
        <end position="94"/>
    </location>
</feature>
<feature type="transmembrane region" description="Helical" evidence="1">
    <location>
        <begin position="50"/>
        <end position="68"/>
    </location>
</feature>
<accession>A0A7V7KI35</accession>
<protein>
    <submittedName>
        <fullName evidence="2">Uncharacterized protein</fullName>
    </submittedName>
</protein>
<gene>
    <name evidence="2" type="ORF">F0A17_06250</name>
</gene>